<feature type="domain" description="Xaa-Pro dipeptidyl-peptidase C-terminal" evidence="2">
    <location>
        <begin position="290"/>
        <end position="546"/>
    </location>
</feature>
<dbReference type="RefSeq" id="WP_261497115.1">
    <property type="nucleotide sequence ID" value="NZ_JAOCQF010000003.1"/>
</dbReference>
<keyword evidence="4" id="KW-1185">Reference proteome</keyword>
<name>A0ABT2NQR0_9RHOB</name>
<dbReference type="PANTHER" id="PTHR43056:SF10">
    <property type="entry name" value="COCE_NOND FAMILY, PUTATIVE (AFU_ORTHOLOGUE AFUA_7G00600)-RELATED"/>
    <property type="match status" value="1"/>
</dbReference>
<dbReference type="InterPro" id="IPR013736">
    <property type="entry name" value="Xaa-Pro_dipept_C"/>
</dbReference>
<dbReference type="EMBL" id="JAOCQF010000003">
    <property type="protein sequence ID" value="MCT8331236.1"/>
    <property type="molecule type" value="Genomic_DNA"/>
</dbReference>
<dbReference type="SMART" id="SM00939">
    <property type="entry name" value="PepX_C"/>
    <property type="match status" value="1"/>
</dbReference>
<dbReference type="Gene3D" id="3.40.50.1820">
    <property type="entry name" value="alpha/beta hydrolase"/>
    <property type="match status" value="1"/>
</dbReference>
<comment type="caution">
    <text evidence="3">The sequence shown here is derived from an EMBL/GenBank/DDBJ whole genome shotgun (WGS) entry which is preliminary data.</text>
</comment>
<dbReference type="GO" id="GO:0016787">
    <property type="term" value="F:hydrolase activity"/>
    <property type="evidence" value="ECO:0007669"/>
    <property type="project" value="UniProtKB-KW"/>
</dbReference>
<dbReference type="Gene3D" id="1.10.3020.10">
    <property type="entry name" value="alpha-amino acid ester hydrolase ( Helical cap domain)"/>
    <property type="match status" value="1"/>
</dbReference>
<reference evidence="4" key="1">
    <citation type="submission" date="2023-07" db="EMBL/GenBank/DDBJ databases">
        <title>Defluviimonas sediminis sp. nov., isolated from mangrove sediment.</title>
        <authorList>
            <person name="Liu L."/>
            <person name="Li J."/>
            <person name="Huang Y."/>
            <person name="Pan J."/>
            <person name="Li M."/>
        </authorList>
    </citation>
    <scope>NUCLEOTIDE SEQUENCE [LARGE SCALE GENOMIC DNA]</scope>
    <source>
        <strain evidence="4">FT324</strain>
    </source>
</reference>
<proteinExistence type="predicted"/>
<accession>A0ABT2NQR0</accession>
<organism evidence="3 4">
    <name type="scientific">Albidovulum sediminis</name>
    <dbReference type="NCBI Taxonomy" id="3066345"/>
    <lineage>
        <taxon>Bacteria</taxon>
        <taxon>Pseudomonadati</taxon>
        <taxon>Pseudomonadota</taxon>
        <taxon>Alphaproteobacteria</taxon>
        <taxon>Rhodobacterales</taxon>
        <taxon>Paracoccaceae</taxon>
        <taxon>Albidovulum</taxon>
    </lineage>
</organism>
<protein>
    <submittedName>
        <fullName evidence="3">CocE/NonD family hydrolase</fullName>
    </submittedName>
</protein>
<dbReference type="PANTHER" id="PTHR43056">
    <property type="entry name" value="PEPTIDASE S9 PROLYL OLIGOPEPTIDASE"/>
    <property type="match status" value="1"/>
</dbReference>
<dbReference type="SUPFAM" id="SSF53474">
    <property type="entry name" value="alpha/beta-Hydrolases"/>
    <property type="match status" value="1"/>
</dbReference>
<evidence type="ECO:0000313" key="4">
    <source>
        <dbReference type="Proteomes" id="UP001205601"/>
    </source>
</evidence>
<gene>
    <name evidence="3" type="ORF">N5I32_17085</name>
</gene>
<sequence length="672" mass="74754">MTMIRNEFPHAVEIVESIFVPLPDGTRLAAKLWRPKGAGPVPVILEYLPYRKREGTRARDQKMHAWLAGHGYACLRLDIRGTGDSEGLIDDEYTEQEIRDGCDAIAWIAAQDWCDGQVAMYGISWGGFNGLQIAARRPPALKTIITVGSTDDRYATDVHYVGGCLSKDNFDWSQTMFGHNDLPPDPEIVGPQWRAMWQARIEHNQPWILHWLAHQRRDAYWKHGSVCEDLSAIAIPVLAVSGWADNYSESVPRLLAGLSGPRMGLIGPWAHSFPHDVAVQPAIGWLQEVTRWCDHWMKGRDTGIMDEPMYRVWMQDSVPPSTCYLERPGRWVAEAQWPSPRIHWRDLHLNAGGHLGDRAAPSAPASICSPLWVGLAAGEVGRYGEDAEWPTDQREDDGGSLVFLSDPLTEQVDILGAPQLHLRFSVDKPLALVAVRLNDVMPDGRSTRVSLGCLNLTHRDSHEDAAVLEPGRDYAATVDLDDIAHSFPAGHRIAVSLSTTYWPICWPSPELATLTLQTGATRLALPVRPADPADAALRPFGPAEMAAPTPSVDLPVEAEVRRSVRRDLLSGEMVVDFPRWTSSKEMTDIGQTVTSDSFARYRIRDGDPLSATCETACNVEIARKDGRFGHHSTGRLTCSATHFRVEATLRVTENGATIFERSWDERIPRDHL</sequence>
<dbReference type="Proteomes" id="UP001205601">
    <property type="component" value="Unassembled WGS sequence"/>
</dbReference>
<dbReference type="InterPro" id="IPR029058">
    <property type="entry name" value="AB_hydrolase_fold"/>
</dbReference>
<dbReference type="Pfam" id="PF02129">
    <property type="entry name" value="Peptidase_S15"/>
    <property type="match status" value="1"/>
</dbReference>
<evidence type="ECO:0000313" key="3">
    <source>
        <dbReference type="EMBL" id="MCT8331236.1"/>
    </source>
</evidence>
<dbReference type="SUPFAM" id="SSF49785">
    <property type="entry name" value="Galactose-binding domain-like"/>
    <property type="match status" value="1"/>
</dbReference>
<dbReference type="InterPro" id="IPR008979">
    <property type="entry name" value="Galactose-bd-like_sf"/>
</dbReference>
<evidence type="ECO:0000256" key="1">
    <source>
        <dbReference type="ARBA" id="ARBA00022801"/>
    </source>
</evidence>
<dbReference type="NCBIfam" id="TIGR00976">
    <property type="entry name" value="CocE_NonD"/>
    <property type="match status" value="1"/>
</dbReference>
<dbReference type="Gene3D" id="2.60.120.260">
    <property type="entry name" value="Galactose-binding domain-like"/>
    <property type="match status" value="1"/>
</dbReference>
<dbReference type="InterPro" id="IPR050585">
    <property type="entry name" value="Xaa-Pro_dipeptidyl-ppase/CocE"/>
</dbReference>
<keyword evidence="1 3" id="KW-0378">Hydrolase</keyword>
<evidence type="ECO:0000259" key="2">
    <source>
        <dbReference type="SMART" id="SM00939"/>
    </source>
</evidence>
<dbReference type="Pfam" id="PF08530">
    <property type="entry name" value="PepX_C"/>
    <property type="match status" value="1"/>
</dbReference>
<dbReference type="InterPro" id="IPR000383">
    <property type="entry name" value="Xaa-Pro-like_dom"/>
</dbReference>
<dbReference type="InterPro" id="IPR005674">
    <property type="entry name" value="CocE/Ser_esterase"/>
</dbReference>